<dbReference type="SUPFAM" id="SSF50729">
    <property type="entry name" value="PH domain-like"/>
    <property type="match status" value="1"/>
</dbReference>
<evidence type="ECO:0000256" key="5">
    <source>
        <dbReference type="ARBA" id="ARBA00022963"/>
    </source>
</evidence>
<evidence type="ECO:0000313" key="12">
    <source>
        <dbReference type="Proteomes" id="UP001604336"/>
    </source>
</evidence>
<keyword evidence="3" id="KW-0677">Repeat</keyword>
<dbReference type="Pfam" id="PF13091">
    <property type="entry name" value="PLDc_2"/>
    <property type="match status" value="1"/>
</dbReference>
<keyword evidence="4" id="KW-0378">Hydrolase</keyword>
<dbReference type="CDD" id="cd09138">
    <property type="entry name" value="PLDc_vPLD1_2_yPLD_like_1"/>
    <property type="match status" value="1"/>
</dbReference>
<feature type="compositionally biased region" description="Low complexity" evidence="8">
    <location>
        <begin position="861"/>
        <end position="876"/>
    </location>
</feature>
<proteinExistence type="predicted"/>
<keyword evidence="5" id="KW-0442">Lipid degradation</keyword>
<evidence type="ECO:0000256" key="8">
    <source>
        <dbReference type="SAM" id="MobiDB-lite"/>
    </source>
</evidence>
<dbReference type="SUPFAM" id="SSF56024">
    <property type="entry name" value="Phospholipase D/nuclease"/>
    <property type="match status" value="2"/>
</dbReference>
<dbReference type="InterPro" id="IPR015679">
    <property type="entry name" value="PLipase_D_fam"/>
</dbReference>
<dbReference type="PANTHER" id="PTHR18896">
    <property type="entry name" value="PHOSPHOLIPASE D"/>
    <property type="match status" value="1"/>
</dbReference>
<dbReference type="InterPro" id="IPR001849">
    <property type="entry name" value="PH_domain"/>
</dbReference>
<dbReference type="SMART" id="SM00155">
    <property type="entry name" value="PLDc"/>
    <property type="match status" value="2"/>
</dbReference>
<evidence type="ECO:0000256" key="6">
    <source>
        <dbReference type="ARBA" id="ARBA00023098"/>
    </source>
</evidence>
<dbReference type="CDD" id="cd09141">
    <property type="entry name" value="PLDc_vPLD1_2_yPLD_like_2"/>
    <property type="match status" value="1"/>
</dbReference>
<protein>
    <recommendedName>
        <fullName evidence="2">phospholipase D</fullName>
        <ecNumber evidence="2">3.1.4.4</ecNumber>
    </recommendedName>
</protein>
<dbReference type="InterPro" id="IPR001736">
    <property type="entry name" value="PLipase_D/transphosphatidylase"/>
</dbReference>
<keyword evidence="6" id="KW-0443">Lipid metabolism</keyword>
<comment type="catalytic activity">
    <reaction evidence="1">
        <text>a 1,2-diacyl-sn-glycero-3-phosphocholine + H2O = a 1,2-diacyl-sn-glycero-3-phosphate + choline + H(+)</text>
        <dbReference type="Rhea" id="RHEA:14445"/>
        <dbReference type="ChEBI" id="CHEBI:15354"/>
        <dbReference type="ChEBI" id="CHEBI:15377"/>
        <dbReference type="ChEBI" id="CHEBI:15378"/>
        <dbReference type="ChEBI" id="CHEBI:57643"/>
        <dbReference type="ChEBI" id="CHEBI:58608"/>
        <dbReference type="EC" id="3.1.4.4"/>
    </reaction>
</comment>
<organism evidence="11 12">
    <name type="scientific">Abeliophyllum distichum</name>
    <dbReference type="NCBI Taxonomy" id="126358"/>
    <lineage>
        <taxon>Eukaryota</taxon>
        <taxon>Viridiplantae</taxon>
        <taxon>Streptophyta</taxon>
        <taxon>Embryophyta</taxon>
        <taxon>Tracheophyta</taxon>
        <taxon>Spermatophyta</taxon>
        <taxon>Magnoliopsida</taxon>
        <taxon>eudicotyledons</taxon>
        <taxon>Gunneridae</taxon>
        <taxon>Pentapetalae</taxon>
        <taxon>asterids</taxon>
        <taxon>lamiids</taxon>
        <taxon>Lamiales</taxon>
        <taxon>Oleaceae</taxon>
        <taxon>Forsythieae</taxon>
        <taxon>Abeliophyllum</taxon>
    </lineage>
</organism>
<dbReference type="PROSITE" id="PS50003">
    <property type="entry name" value="PH_DOMAIN"/>
    <property type="match status" value="1"/>
</dbReference>
<dbReference type="SMART" id="SM00233">
    <property type="entry name" value="PH"/>
    <property type="match status" value="1"/>
</dbReference>
<evidence type="ECO:0000256" key="2">
    <source>
        <dbReference type="ARBA" id="ARBA00012027"/>
    </source>
</evidence>
<dbReference type="FunFam" id="3.30.870.10:FF:000011">
    <property type="entry name" value="Phospholipase"/>
    <property type="match status" value="1"/>
</dbReference>
<evidence type="ECO:0000256" key="1">
    <source>
        <dbReference type="ARBA" id="ARBA00000798"/>
    </source>
</evidence>
<name>A0ABD1RPV7_9LAMI</name>
<comment type="caution">
    <text evidence="11">The sequence shown here is derived from an EMBL/GenBank/DDBJ whole genome shotgun (WGS) entry which is preliminary data.</text>
</comment>
<sequence>MATTHKLYMPIISSYNSSLFSKPPVSLNTPNYTYHFFGTTFSRIHSHQTPLPTLSRRLFLPSVSGLWDALTGGNSAREAVLAIRRGMLLFRQGDVLGSLGEFDKAIELDPLQKAYLWQRGLSLYYLDRFEEGAEQFRLDVAQNPNDTEESIWCFLCEAKLYGVDEARRRFLEVGRDPRPVMREAYNMFKDGGDPEKLVTAFSSGREHEYFYASLYAGLYYEARNEPDAAKVNLIAACQSPYGSRLISGDQLPSSVLSSSHSLRCGGDPTRTFEELPKATIVSVSRSDVSDITPLLLSYTIELEYKQFKWHLLKKASQVIYLHLALKKRALIEEFHEKQEQIKEWLQSVGLGDDTTVVHDEDEPDDGAVPVYNEDSAKTRNVPSRAALSIIRPAIGKQQTISDKAKVAMQGYLNHFLGNLDIINSREVCKFLEVSRLSFLREYGPKLKEGYVMAKHLTKFSEDDACSGCFLCHWSSCCSNNWRKVWLILKPGFLAFLEDPFGTKLLDIIVFDILPASNAKGDKEAYLAKVLKERNPLRHAFQVSCGNRSIKLRTTSSAKVQDWVSAINEVLKPSESWCHPHRFSSFAPTRGLVEDGSRAQWFVDGKAAFDAIASSIESAKSEVYITGWWLCPELYLRRPFHNHSSSRLDCLLEAKAKQGVQIYILLYKEVSLALKINSSYSKRRLLSIHENVRVLRYPDHLSTGVYLWSHHEKLVIVDHKISFIGGLDLSFGRYDTNEHKVGDFPPFLWPGKDYYNPRESEPNSWEDVMKDELDREKYPRMPWHDVHCALWGPPCRDIARHFIQRWNHAKKSKAPNEQKIPLLMPHHHMVLPHYMGRSKEIDIDHKNSEVNHEDISRKDSFSSESPPEDVPLLLPPEANGPETSIVEHKSNCLKSNECHETPINGHFEGLSYAYQEYKYGNLLPDMNTSGPAGDHDWVNIRSEAILDAAASELQVKDYWCETLEQGSKFVLSNELAQVGPHTSCHCQIIRSVGQWSAGTSQTEDSIHRAYCSLIEKAEHFIYIENQFFISGLSEDEVIQNRVLESLYNRIIRAHRERKCFRAIIVIPLLPGFQGGVDDSGAATVRAIMHWQYRTICRGESSILQKLCSELGPIAHDFISFYGLRTYGRLFDGGPLVTSQVYVHSKVMIVDDRCALVGSSNINDRSLLGSRDSEIAVLIEDTEFFESSMNEKPWKSGKFSLSLRLSLWGEHLGLNTEELTRIRDPIADSAFKDLWVETAKANTKIYQDVFSCIPNDLIHSRSSLRQSVSHWKQKLGHTTIDLGVASSMHESYQNGEHVNIDSLTKLKSIKGFLVSFPLEFMSQEEDLRPMFIEGEFYTSPQVFH</sequence>
<dbReference type="EMBL" id="JBFOLK010000008">
    <property type="protein sequence ID" value="KAL2490445.1"/>
    <property type="molecule type" value="Genomic_DNA"/>
</dbReference>
<dbReference type="Proteomes" id="UP001604336">
    <property type="component" value="Unassembled WGS sequence"/>
</dbReference>
<feature type="domain" description="PLD phosphodiesterase" evidence="10">
    <location>
        <begin position="705"/>
        <end position="732"/>
    </location>
</feature>
<dbReference type="Gene3D" id="1.25.40.10">
    <property type="entry name" value="Tetratricopeptide repeat domain"/>
    <property type="match status" value="1"/>
</dbReference>
<dbReference type="InterPro" id="IPR011993">
    <property type="entry name" value="PH-like_dom_sf"/>
</dbReference>
<dbReference type="PROSITE" id="PS50035">
    <property type="entry name" value="PLD"/>
    <property type="match status" value="2"/>
</dbReference>
<reference evidence="12" key="1">
    <citation type="submission" date="2024-07" db="EMBL/GenBank/DDBJ databases">
        <title>Two chromosome-level genome assemblies of Korean endemic species Abeliophyllum distichum and Forsythia ovata (Oleaceae).</title>
        <authorList>
            <person name="Jang H."/>
        </authorList>
    </citation>
    <scope>NUCLEOTIDE SEQUENCE [LARGE SCALE GENOMIC DNA]</scope>
</reference>
<evidence type="ECO:0000256" key="7">
    <source>
        <dbReference type="PROSITE-ProRule" id="PRU00339"/>
    </source>
</evidence>
<dbReference type="Pfam" id="PF00169">
    <property type="entry name" value="PH"/>
    <property type="match status" value="1"/>
</dbReference>
<evidence type="ECO:0000259" key="9">
    <source>
        <dbReference type="PROSITE" id="PS50003"/>
    </source>
</evidence>
<dbReference type="EC" id="3.1.4.4" evidence="2"/>
<dbReference type="CDD" id="cd01254">
    <property type="entry name" value="PH_PLD"/>
    <property type="match status" value="1"/>
</dbReference>
<dbReference type="InterPro" id="IPR025202">
    <property type="entry name" value="PLD-like_dom"/>
</dbReference>
<feature type="repeat" description="TPR" evidence="7">
    <location>
        <begin position="79"/>
        <end position="112"/>
    </location>
</feature>
<evidence type="ECO:0000256" key="4">
    <source>
        <dbReference type="ARBA" id="ARBA00022801"/>
    </source>
</evidence>
<dbReference type="Gene3D" id="3.30.870.10">
    <property type="entry name" value="Endonuclease Chain A"/>
    <property type="match status" value="2"/>
</dbReference>
<dbReference type="Gene3D" id="2.30.29.30">
    <property type="entry name" value="Pleckstrin-homology domain (PH domain)/Phosphotyrosine-binding domain (PTB)"/>
    <property type="match status" value="1"/>
</dbReference>
<accession>A0ABD1RPV7</accession>
<feature type="domain" description="PH" evidence="9">
    <location>
        <begin position="444"/>
        <end position="571"/>
    </location>
</feature>
<dbReference type="GO" id="GO:0004630">
    <property type="term" value="F:phospholipase D activity"/>
    <property type="evidence" value="ECO:0007669"/>
    <property type="project" value="UniProtKB-EC"/>
</dbReference>
<dbReference type="PANTHER" id="PTHR18896:SF133">
    <property type="entry name" value="PHOSPHOLIPASE D ZETA 2"/>
    <property type="match status" value="1"/>
</dbReference>
<evidence type="ECO:0000259" key="10">
    <source>
        <dbReference type="PROSITE" id="PS50035"/>
    </source>
</evidence>
<dbReference type="PROSITE" id="PS50005">
    <property type="entry name" value="TPR"/>
    <property type="match status" value="1"/>
</dbReference>
<feature type="domain" description="PLD phosphodiesterase" evidence="10">
    <location>
        <begin position="1137"/>
        <end position="1164"/>
    </location>
</feature>
<dbReference type="Pfam" id="PF00614">
    <property type="entry name" value="PLDc"/>
    <property type="match status" value="1"/>
</dbReference>
<evidence type="ECO:0000313" key="11">
    <source>
        <dbReference type="EMBL" id="KAL2490445.1"/>
    </source>
</evidence>
<dbReference type="InterPro" id="IPR011990">
    <property type="entry name" value="TPR-like_helical_dom_sf"/>
</dbReference>
<feature type="compositionally biased region" description="Basic and acidic residues" evidence="8">
    <location>
        <begin position="850"/>
        <end position="860"/>
    </location>
</feature>
<keyword evidence="12" id="KW-1185">Reference proteome</keyword>
<dbReference type="SUPFAM" id="SSF48452">
    <property type="entry name" value="TPR-like"/>
    <property type="match status" value="1"/>
</dbReference>
<dbReference type="InterPro" id="IPR019734">
    <property type="entry name" value="TPR_rpt"/>
</dbReference>
<gene>
    <name evidence="11" type="ORF">Adt_26073</name>
</gene>
<dbReference type="GO" id="GO:0016042">
    <property type="term" value="P:lipid catabolic process"/>
    <property type="evidence" value="ECO:0007669"/>
    <property type="project" value="UniProtKB-KW"/>
</dbReference>
<feature type="region of interest" description="Disordered" evidence="8">
    <location>
        <begin position="850"/>
        <end position="883"/>
    </location>
</feature>
<keyword evidence="7" id="KW-0802">TPR repeat</keyword>
<evidence type="ECO:0000256" key="3">
    <source>
        <dbReference type="ARBA" id="ARBA00022737"/>
    </source>
</evidence>
<dbReference type="FunFam" id="1.25.40.10:FF:000734">
    <property type="entry name" value="Binding protein"/>
    <property type="match status" value="1"/>
</dbReference>